<comment type="caution">
    <text evidence="4">The sequence shown here is derived from an EMBL/GenBank/DDBJ whole genome shotgun (WGS) entry which is preliminary data.</text>
</comment>
<protein>
    <submittedName>
        <fullName evidence="4">Protease inhibitor I42 family protein</fullName>
    </submittedName>
</protein>
<name>A0A7X6DQS0_9BACT</name>
<dbReference type="EMBL" id="VTOW01000002">
    <property type="protein sequence ID" value="NKE71625.1"/>
    <property type="molecule type" value="Genomic_DNA"/>
</dbReference>
<dbReference type="AlphaFoldDB" id="A0A7X6DQS0"/>
<dbReference type="InterPro" id="IPR036331">
    <property type="entry name" value="Chagasin-like_sf"/>
</dbReference>
<dbReference type="InterPro" id="IPR018990">
    <property type="entry name" value="Prot_inh_I42_chagasin"/>
</dbReference>
<dbReference type="Gene3D" id="2.60.40.2020">
    <property type="match status" value="1"/>
</dbReference>
<dbReference type="Proteomes" id="UP000534783">
    <property type="component" value="Unassembled WGS sequence"/>
</dbReference>
<evidence type="ECO:0000256" key="1">
    <source>
        <dbReference type="ARBA" id="ARBA00022690"/>
    </source>
</evidence>
<keyword evidence="2" id="KW-0789">Thiol protease inhibitor</keyword>
<gene>
    <name evidence="4" type="ORF">MNODULE_12830</name>
</gene>
<reference evidence="4 5" key="1">
    <citation type="journal article" date="2020" name="Nature">
        <title>Bacterial chemolithoautotrophy via manganese oxidation.</title>
        <authorList>
            <person name="Yu H."/>
            <person name="Leadbetter J.R."/>
        </authorList>
    </citation>
    <scope>NUCLEOTIDE SEQUENCE [LARGE SCALE GENOMIC DNA]</scope>
    <source>
        <strain evidence="4 5">Mn-1</strain>
    </source>
</reference>
<evidence type="ECO:0000256" key="2">
    <source>
        <dbReference type="ARBA" id="ARBA00022704"/>
    </source>
</evidence>
<proteinExistence type="predicted"/>
<evidence type="ECO:0000313" key="5">
    <source>
        <dbReference type="Proteomes" id="UP000534783"/>
    </source>
</evidence>
<feature type="domain" description="Proteinase inhibitor I42 chagasin" evidence="3">
    <location>
        <begin position="14"/>
        <end position="98"/>
    </location>
</feature>
<sequence>MAEQIQTEIKKIHAKVGEPFKIRIWEDRTRGSRYVPTFDAAVLKLISDEYERTRHVRTNDIGMHYFEFVPVKSGRYSIEFECRYGWKFSAEDRLVYEVEVAG</sequence>
<dbReference type="GO" id="GO:0004869">
    <property type="term" value="F:cysteine-type endopeptidase inhibitor activity"/>
    <property type="evidence" value="ECO:0007669"/>
    <property type="project" value="UniProtKB-KW"/>
</dbReference>
<dbReference type="RefSeq" id="WP_168060432.1">
    <property type="nucleotide sequence ID" value="NZ_VTOW01000002.1"/>
</dbReference>
<keyword evidence="5" id="KW-1185">Reference proteome</keyword>
<accession>A0A7X6DQS0</accession>
<evidence type="ECO:0000313" key="4">
    <source>
        <dbReference type="EMBL" id="NKE71625.1"/>
    </source>
</evidence>
<keyword evidence="1" id="KW-0646">Protease inhibitor</keyword>
<dbReference type="Pfam" id="PF09394">
    <property type="entry name" value="Inhibitor_I42"/>
    <property type="match status" value="1"/>
</dbReference>
<organism evidence="4 5">
    <name type="scientific">Candidatus Manganitrophus noduliformans</name>
    <dbReference type="NCBI Taxonomy" id="2606439"/>
    <lineage>
        <taxon>Bacteria</taxon>
        <taxon>Pseudomonadati</taxon>
        <taxon>Nitrospirota</taxon>
        <taxon>Nitrospiria</taxon>
        <taxon>Candidatus Troglogloeales</taxon>
        <taxon>Candidatus Manganitrophaceae</taxon>
        <taxon>Candidatus Manganitrophus</taxon>
    </lineage>
</organism>
<evidence type="ECO:0000259" key="3">
    <source>
        <dbReference type="Pfam" id="PF09394"/>
    </source>
</evidence>